<dbReference type="GO" id="GO:0046872">
    <property type="term" value="F:metal ion binding"/>
    <property type="evidence" value="ECO:0007669"/>
    <property type="project" value="UniProtKB-KW"/>
</dbReference>
<dbReference type="SMART" id="SM00358">
    <property type="entry name" value="DSRM"/>
    <property type="match status" value="1"/>
</dbReference>
<dbReference type="InterPro" id="IPR000999">
    <property type="entry name" value="RNase_III_dom"/>
</dbReference>
<dbReference type="FunFam" id="1.10.1520.10:FF:000001">
    <property type="entry name" value="Ribonuclease 3"/>
    <property type="match status" value="1"/>
</dbReference>
<dbReference type="GO" id="GO:0003725">
    <property type="term" value="F:double-stranded RNA binding"/>
    <property type="evidence" value="ECO:0007669"/>
    <property type="project" value="TreeGrafter"/>
</dbReference>
<dbReference type="Gene3D" id="3.30.160.20">
    <property type="match status" value="1"/>
</dbReference>
<dbReference type="CDD" id="cd10845">
    <property type="entry name" value="DSRM_RNAse_III_family"/>
    <property type="match status" value="1"/>
</dbReference>
<evidence type="ECO:0000313" key="13">
    <source>
        <dbReference type="Proteomes" id="UP000053370"/>
    </source>
</evidence>
<dbReference type="Gene3D" id="1.10.1520.10">
    <property type="entry name" value="Ribonuclease III domain"/>
    <property type="match status" value="1"/>
</dbReference>
<dbReference type="SUPFAM" id="SSF69065">
    <property type="entry name" value="RNase III domain-like"/>
    <property type="match status" value="1"/>
</dbReference>
<evidence type="ECO:0000256" key="1">
    <source>
        <dbReference type="ARBA" id="ARBA00000109"/>
    </source>
</evidence>
<keyword evidence="6 9" id="KW-0255">Endonuclease</keyword>
<dbReference type="GO" id="GO:0005737">
    <property type="term" value="C:cytoplasm"/>
    <property type="evidence" value="ECO:0007669"/>
    <property type="project" value="UniProtKB-SubCell"/>
</dbReference>
<evidence type="ECO:0000256" key="4">
    <source>
        <dbReference type="ARBA" id="ARBA00022664"/>
    </source>
</evidence>
<dbReference type="PANTHER" id="PTHR11207:SF0">
    <property type="entry name" value="RIBONUCLEASE 3"/>
    <property type="match status" value="1"/>
</dbReference>
<dbReference type="GO" id="GO:0008033">
    <property type="term" value="P:tRNA processing"/>
    <property type="evidence" value="ECO:0007669"/>
    <property type="project" value="UniProtKB-KW"/>
</dbReference>
<dbReference type="InterPro" id="IPR014720">
    <property type="entry name" value="dsRBD_dom"/>
</dbReference>
<evidence type="ECO:0000256" key="6">
    <source>
        <dbReference type="ARBA" id="ARBA00022759"/>
    </source>
</evidence>
<dbReference type="PROSITE" id="PS50142">
    <property type="entry name" value="RNASE_3_2"/>
    <property type="match status" value="1"/>
</dbReference>
<dbReference type="GO" id="GO:0019843">
    <property type="term" value="F:rRNA binding"/>
    <property type="evidence" value="ECO:0007669"/>
    <property type="project" value="UniProtKB-KW"/>
</dbReference>
<dbReference type="PROSITE" id="PS50137">
    <property type="entry name" value="DS_RBD"/>
    <property type="match status" value="1"/>
</dbReference>
<keyword evidence="4 9" id="KW-0507">mRNA processing</keyword>
<evidence type="ECO:0000256" key="5">
    <source>
        <dbReference type="ARBA" id="ARBA00022722"/>
    </source>
</evidence>
<dbReference type="GO" id="GO:0004525">
    <property type="term" value="F:ribonuclease III activity"/>
    <property type="evidence" value="ECO:0007669"/>
    <property type="project" value="UniProtKB-UniRule"/>
</dbReference>
<reference evidence="12" key="1">
    <citation type="journal article" date="2015" name="Genome Announc.">
        <title>Draft Genome Sequence of Anaerolineae Strain TC1, a Novel Isolate from a Methanogenic Wastewater Treatment System.</title>
        <authorList>
            <person name="Matsuura N."/>
            <person name="Tourlousse D.M."/>
            <person name="Sun L."/>
            <person name="Toyonaga M."/>
            <person name="Kuroda K."/>
            <person name="Ohashi A."/>
            <person name="Cruz R."/>
            <person name="Yamaguchi T."/>
            <person name="Sekiguchi Y."/>
        </authorList>
    </citation>
    <scope>NUCLEOTIDE SEQUENCE [LARGE SCALE GENOMIC DNA]</scope>
    <source>
        <strain evidence="12">TC1</strain>
    </source>
</reference>
<dbReference type="InterPro" id="IPR036389">
    <property type="entry name" value="RNase_III_sf"/>
</dbReference>
<proteinExistence type="inferred from homology"/>
<keyword evidence="9" id="KW-0819">tRNA processing</keyword>
<evidence type="ECO:0000259" key="10">
    <source>
        <dbReference type="PROSITE" id="PS50137"/>
    </source>
</evidence>
<dbReference type="EC" id="3.1.26.3" evidence="9"/>
<comment type="subunit">
    <text evidence="9">Homodimer.</text>
</comment>
<dbReference type="GO" id="GO:0010468">
    <property type="term" value="P:regulation of gene expression"/>
    <property type="evidence" value="ECO:0007669"/>
    <property type="project" value="TreeGrafter"/>
</dbReference>
<comment type="cofactor">
    <cofactor evidence="9">
        <name>Mg(2+)</name>
        <dbReference type="ChEBI" id="CHEBI:18420"/>
    </cofactor>
</comment>
<dbReference type="HAMAP" id="MF_00104">
    <property type="entry name" value="RNase_III"/>
    <property type="match status" value="1"/>
</dbReference>
<evidence type="ECO:0000256" key="9">
    <source>
        <dbReference type="HAMAP-Rule" id="MF_00104"/>
    </source>
</evidence>
<feature type="active site" evidence="9">
    <location>
        <position position="161"/>
    </location>
</feature>
<feature type="binding site" evidence="9">
    <location>
        <position position="158"/>
    </location>
    <ligand>
        <name>Mg(2+)</name>
        <dbReference type="ChEBI" id="CHEBI:18420"/>
    </ligand>
</feature>
<dbReference type="RefSeq" id="WP_236688117.1">
    <property type="nucleotide sequence ID" value="NZ_DF968181.1"/>
</dbReference>
<keyword evidence="13" id="KW-1185">Reference proteome</keyword>
<dbReference type="InterPro" id="IPR011907">
    <property type="entry name" value="RNase_III"/>
</dbReference>
<comment type="function">
    <text evidence="9">Digests double-stranded RNA. Involved in the processing of primary rRNA transcript to yield the immediate precursors to the large and small rRNAs (23S and 16S). Processes some mRNAs, and tRNAs when they are encoded in the rRNA operon. Processes pre-crRNA and tracrRNA of type II CRISPR loci if present in the organism.</text>
</comment>
<evidence type="ECO:0000256" key="3">
    <source>
        <dbReference type="ARBA" id="ARBA00022552"/>
    </source>
</evidence>
<keyword evidence="5 9" id="KW-0540">Nuclease</keyword>
<feature type="binding site" evidence="9">
    <location>
        <position position="161"/>
    </location>
    <ligand>
        <name>Mg(2+)</name>
        <dbReference type="ChEBI" id="CHEBI:18420"/>
    </ligand>
</feature>
<evidence type="ECO:0000259" key="11">
    <source>
        <dbReference type="PROSITE" id="PS50142"/>
    </source>
</evidence>
<dbReference type="AlphaFoldDB" id="A0A0S7BI98"/>
<dbReference type="PROSITE" id="PS00517">
    <property type="entry name" value="RNASE_3_1"/>
    <property type="match status" value="1"/>
</dbReference>
<dbReference type="CDD" id="cd00593">
    <property type="entry name" value="RIBOc"/>
    <property type="match status" value="1"/>
</dbReference>
<gene>
    <name evidence="9" type="primary">rnc</name>
    <name evidence="12" type="ORF">ATC1_1388</name>
</gene>
<keyword evidence="3 9" id="KW-0698">rRNA processing</keyword>
<feature type="domain" description="RNase III" evidence="11">
    <location>
        <begin position="44"/>
        <end position="172"/>
    </location>
</feature>
<evidence type="ECO:0000313" key="12">
    <source>
        <dbReference type="EMBL" id="GAP40122.1"/>
    </source>
</evidence>
<protein>
    <recommendedName>
        <fullName evidence="9">Ribonuclease 3</fullName>
        <ecNumber evidence="9">3.1.26.3</ecNumber>
    </recommendedName>
    <alternativeName>
        <fullName evidence="9">Ribonuclease III</fullName>
        <shortName evidence="9">RNase III</shortName>
    </alternativeName>
</protein>
<dbReference type="PATRIC" id="fig|1678840.3.peg.1305"/>
<comment type="subcellular location">
    <subcellularLocation>
        <location evidence="9">Cytoplasm</location>
    </subcellularLocation>
</comment>
<sequence>MIDQMDWKIQISPQSEPPVFTLKGIGYFEEIMSLTNSNLSYELPQKFEKRIGLKFNNTLLLCRALTHRSFLNEHPDAIEDNERLEFLGDAVLDFVVGAWLYNELPEMPEGDLTKYRSALVHTEQLAEFARKINLGKALRLGKGELQAGGKTKTALLCDAFEAVIGALYLDQGIDAVQNFILPFISNALEDIVSNHKGDDPKSRLQEIVQAQELPIPHYVVVKEIGPDHSKIYEIEVVVGDKTLGKGRGTSKQLATKMAAQDALTNLGYGIYGQ</sequence>
<comment type="catalytic activity">
    <reaction evidence="1 9">
        <text>Endonucleolytic cleavage to 5'-phosphomonoester.</text>
        <dbReference type="EC" id="3.1.26.3"/>
    </reaction>
</comment>
<keyword evidence="8 9" id="KW-0694">RNA-binding</keyword>
<dbReference type="STRING" id="1678840.ATC1_1388"/>
<dbReference type="GO" id="GO:0006397">
    <property type="term" value="P:mRNA processing"/>
    <property type="evidence" value="ECO:0007669"/>
    <property type="project" value="UniProtKB-UniRule"/>
</dbReference>
<feature type="binding site" evidence="9">
    <location>
        <position position="85"/>
    </location>
    <ligand>
        <name>Mg(2+)</name>
        <dbReference type="ChEBI" id="CHEBI:18420"/>
    </ligand>
</feature>
<evidence type="ECO:0000256" key="2">
    <source>
        <dbReference type="ARBA" id="ARBA00010183"/>
    </source>
</evidence>
<organism evidence="12">
    <name type="scientific">Flexilinea flocculi</name>
    <dbReference type="NCBI Taxonomy" id="1678840"/>
    <lineage>
        <taxon>Bacteria</taxon>
        <taxon>Bacillati</taxon>
        <taxon>Chloroflexota</taxon>
        <taxon>Anaerolineae</taxon>
        <taxon>Anaerolineales</taxon>
        <taxon>Anaerolineaceae</taxon>
        <taxon>Flexilinea</taxon>
    </lineage>
</organism>
<dbReference type="Pfam" id="PF00035">
    <property type="entry name" value="dsrm"/>
    <property type="match status" value="1"/>
</dbReference>
<feature type="domain" description="DRBM" evidence="10">
    <location>
        <begin position="199"/>
        <end position="268"/>
    </location>
</feature>
<keyword evidence="9" id="KW-0479">Metal-binding</keyword>
<dbReference type="GO" id="GO:0006364">
    <property type="term" value="P:rRNA processing"/>
    <property type="evidence" value="ECO:0007669"/>
    <property type="project" value="UniProtKB-UniRule"/>
</dbReference>
<evidence type="ECO:0000256" key="7">
    <source>
        <dbReference type="ARBA" id="ARBA00022801"/>
    </source>
</evidence>
<dbReference type="Proteomes" id="UP000053370">
    <property type="component" value="Unassembled WGS sequence"/>
</dbReference>
<dbReference type="NCBIfam" id="TIGR02191">
    <property type="entry name" value="RNaseIII"/>
    <property type="match status" value="1"/>
</dbReference>
<name>A0A0S7BI98_9CHLR</name>
<comment type="similarity">
    <text evidence="2">Belongs to the ribonuclease III family.</text>
</comment>
<dbReference type="SMART" id="SM00535">
    <property type="entry name" value="RIBOc"/>
    <property type="match status" value="1"/>
</dbReference>
<feature type="active site" evidence="9">
    <location>
        <position position="89"/>
    </location>
</feature>
<dbReference type="Pfam" id="PF14622">
    <property type="entry name" value="Ribonucleas_3_3"/>
    <property type="match status" value="1"/>
</dbReference>
<keyword evidence="7 9" id="KW-0378">Hydrolase</keyword>
<keyword evidence="9" id="KW-0963">Cytoplasm</keyword>
<dbReference type="PANTHER" id="PTHR11207">
    <property type="entry name" value="RIBONUCLEASE III"/>
    <property type="match status" value="1"/>
</dbReference>
<accession>A0A0S7BI98</accession>
<dbReference type="SUPFAM" id="SSF54768">
    <property type="entry name" value="dsRNA-binding domain-like"/>
    <property type="match status" value="1"/>
</dbReference>
<keyword evidence="9" id="KW-0699">rRNA-binding</keyword>
<evidence type="ECO:0000256" key="8">
    <source>
        <dbReference type="ARBA" id="ARBA00022884"/>
    </source>
</evidence>
<dbReference type="EMBL" id="DF968181">
    <property type="protein sequence ID" value="GAP40122.1"/>
    <property type="molecule type" value="Genomic_DNA"/>
</dbReference>
<keyword evidence="9" id="KW-0460">Magnesium</keyword>